<dbReference type="Gene3D" id="3.30.460.20">
    <property type="entry name" value="CorA soluble domain-like"/>
    <property type="match status" value="1"/>
</dbReference>
<comment type="similarity">
    <text evidence="2">Belongs to the CorA metal ion transporter (MIT) (TC 1.A.35) family.</text>
</comment>
<dbReference type="SUPFAM" id="SSF143865">
    <property type="entry name" value="CorA soluble domain-like"/>
    <property type="match status" value="1"/>
</dbReference>
<proteinExistence type="inferred from homology"/>
<name>A0A0R2JD47_9LACO</name>
<protein>
    <recommendedName>
        <fullName evidence="9">Magnesium transporter CorA family protein</fullName>
    </recommendedName>
</protein>
<feature type="transmembrane region" description="Helical" evidence="6">
    <location>
        <begin position="245"/>
        <end position="264"/>
    </location>
</feature>
<evidence type="ECO:0000256" key="6">
    <source>
        <dbReference type="SAM" id="Phobius"/>
    </source>
</evidence>
<dbReference type="Gene3D" id="1.20.58.340">
    <property type="entry name" value="Magnesium transport protein CorA, transmembrane region"/>
    <property type="match status" value="2"/>
</dbReference>
<evidence type="ECO:0000313" key="8">
    <source>
        <dbReference type="Proteomes" id="UP000051655"/>
    </source>
</evidence>
<dbReference type="RefSeq" id="WP_057754095.1">
    <property type="nucleotide sequence ID" value="NZ_JQBP01000002.1"/>
</dbReference>
<gene>
    <name evidence="7" type="ORF">IV73_GL000433</name>
</gene>
<evidence type="ECO:0000256" key="1">
    <source>
        <dbReference type="ARBA" id="ARBA00004141"/>
    </source>
</evidence>
<organism evidence="7 8">
    <name type="scientific">Weissella kandleri</name>
    <dbReference type="NCBI Taxonomy" id="1616"/>
    <lineage>
        <taxon>Bacteria</taxon>
        <taxon>Bacillati</taxon>
        <taxon>Bacillota</taxon>
        <taxon>Bacilli</taxon>
        <taxon>Lactobacillales</taxon>
        <taxon>Lactobacillaceae</taxon>
        <taxon>Weissella</taxon>
    </lineage>
</organism>
<dbReference type="Proteomes" id="UP000051655">
    <property type="component" value="Unassembled WGS sequence"/>
</dbReference>
<dbReference type="InterPro" id="IPR047199">
    <property type="entry name" value="CorA-like"/>
</dbReference>
<dbReference type="EMBL" id="JQBP01000002">
    <property type="protein sequence ID" value="KRN75272.1"/>
    <property type="molecule type" value="Genomic_DNA"/>
</dbReference>
<reference evidence="7 8" key="1">
    <citation type="journal article" date="2015" name="Genome Announc.">
        <title>Expanding the biotechnology potential of lactobacilli through comparative genomics of 213 strains and associated genera.</title>
        <authorList>
            <person name="Sun Z."/>
            <person name="Harris H.M."/>
            <person name="McCann A."/>
            <person name="Guo C."/>
            <person name="Argimon S."/>
            <person name="Zhang W."/>
            <person name="Yang X."/>
            <person name="Jeffery I.B."/>
            <person name="Cooney J.C."/>
            <person name="Kagawa T.F."/>
            <person name="Liu W."/>
            <person name="Song Y."/>
            <person name="Salvetti E."/>
            <person name="Wrobel A."/>
            <person name="Rasinkangas P."/>
            <person name="Parkhill J."/>
            <person name="Rea M.C."/>
            <person name="O'Sullivan O."/>
            <person name="Ritari J."/>
            <person name="Douillard F.P."/>
            <person name="Paul Ross R."/>
            <person name="Yang R."/>
            <person name="Briner A.E."/>
            <person name="Felis G.E."/>
            <person name="de Vos W.M."/>
            <person name="Barrangou R."/>
            <person name="Klaenhammer T.R."/>
            <person name="Caufield P.W."/>
            <person name="Cui Y."/>
            <person name="Zhang H."/>
            <person name="O'Toole P.W."/>
        </authorList>
    </citation>
    <scope>NUCLEOTIDE SEQUENCE [LARGE SCALE GENOMIC DNA]</scope>
    <source>
        <strain evidence="7 8">DSM 20593</strain>
    </source>
</reference>
<evidence type="ECO:0008006" key="9">
    <source>
        <dbReference type="Google" id="ProtNLM"/>
    </source>
</evidence>
<comment type="subcellular location">
    <subcellularLocation>
        <location evidence="1">Membrane</location>
        <topology evidence="1">Multi-pass membrane protein</topology>
    </subcellularLocation>
</comment>
<dbReference type="PANTHER" id="PTHR47891:SF1">
    <property type="entry name" value="CORA-MAGNESIUM AND COBALT TRANSPORTER"/>
    <property type="match status" value="1"/>
</dbReference>
<dbReference type="CDD" id="cd12827">
    <property type="entry name" value="EcCorA_ZntB-like_u2"/>
    <property type="match status" value="1"/>
</dbReference>
<dbReference type="OrthoDB" id="9803416at2"/>
<dbReference type="GO" id="GO:0016020">
    <property type="term" value="C:membrane"/>
    <property type="evidence" value="ECO:0007669"/>
    <property type="project" value="UniProtKB-SubCell"/>
</dbReference>
<sequence>MIDVKEFDNFKWVRAHQVSSDDRKILHRQYQIANEMINYAIDPYESARVEVDGDYLLMIFDIVTPTSAIATTEPVGIMIEKTGAQFITFTRVETRYIETYINKISSQLSTDEQPVQLADLLIDLLRVVSSRFQSVILEINRRRAPIQRALRETKQVQTKIDELMSLQTDLIYLLNSLHSDKELLVSLQGQKLIPLTASQLERLEDVQVELQQAVDTGELSQQVTNQVEDSYAAIANNNLNWTMKLLTALTIILTIPTMVSGFYGENVKSLPMANFDSGWLITIGVMLLLMIATTIIFWVSGFFKR</sequence>
<dbReference type="GO" id="GO:0046873">
    <property type="term" value="F:metal ion transmembrane transporter activity"/>
    <property type="evidence" value="ECO:0007669"/>
    <property type="project" value="InterPro"/>
</dbReference>
<dbReference type="PANTHER" id="PTHR47891">
    <property type="entry name" value="TRANSPORTER-RELATED"/>
    <property type="match status" value="1"/>
</dbReference>
<comment type="caution">
    <text evidence="7">The sequence shown here is derived from an EMBL/GenBank/DDBJ whole genome shotgun (WGS) entry which is preliminary data.</text>
</comment>
<keyword evidence="8" id="KW-1185">Reference proteome</keyword>
<evidence type="ECO:0000256" key="5">
    <source>
        <dbReference type="ARBA" id="ARBA00023136"/>
    </source>
</evidence>
<evidence type="ECO:0000256" key="2">
    <source>
        <dbReference type="ARBA" id="ARBA00009765"/>
    </source>
</evidence>
<accession>A0A0R2JD47</accession>
<dbReference type="InterPro" id="IPR045861">
    <property type="entry name" value="CorA_cytoplasmic_dom"/>
</dbReference>
<dbReference type="InterPro" id="IPR002523">
    <property type="entry name" value="MgTranspt_CorA/ZnTranspt_ZntB"/>
</dbReference>
<dbReference type="SUPFAM" id="SSF144083">
    <property type="entry name" value="Magnesium transport protein CorA, transmembrane region"/>
    <property type="match status" value="1"/>
</dbReference>
<keyword evidence="3 6" id="KW-0812">Transmembrane</keyword>
<evidence type="ECO:0000256" key="4">
    <source>
        <dbReference type="ARBA" id="ARBA00022989"/>
    </source>
</evidence>
<keyword evidence="4 6" id="KW-1133">Transmembrane helix</keyword>
<dbReference type="Pfam" id="PF01544">
    <property type="entry name" value="CorA"/>
    <property type="match status" value="1"/>
</dbReference>
<keyword evidence="5 6" id="KW-0472">Membrane</keyword>
<dbReference type="AlphaFoldDB" id="A0A0R2JD47"/>
<evidence type="ECO:0000313" key="7">
    <source>
        <dbReference type="EMBL" id="KRN75272.1"/>
    </source>
</evidence>
<feature type="transmembrane region" description="Helical" evidence="6">
    <location>
        <begin position="279"/>
        <end position="303"/>
    </location>
</feature>
<dbReference type="InterPro" id="IPR045863">
    <property type="entry name" value="CorA_TM1_TM2"/>
</dbReference>
<evidence type="ECO:0000256" key="3">
    <source>
        <dbReference type="ARBA" id="ARBA00022692"/>
    </source>
</evidence>
<dbReference type="PATRIC" id="fig|1616.3.peg.449"/>